<comment type="caution">
    <text evidence="2">The sequence shown here is derived from an EMBL/GenBank/DDBJ whole genome shotgun (WGS) entry which is preliminary data.</text>
</comment>
<dbReference type="InterPro" id="IPR054544">
    <property type="entry name" value="Pest_crys_Cry1Aa_dom-IV"/>
</dbReference>
<sequence>MTGADFVGGFEKGLQEFGQKVYNLYDNTMFVTIAKGVTQADVDVAEEAALSVVGSGEKFRRMNLLNDAHQQFDANIDLQIKQQNDVARKAVNELFNNNTPENGTIKSAVTQALISSVLSLVNQLTASSQKTGM</sequence>
<dbReference type="Pfam" id="PF18449">
    <property type="entry name" value="Endotoxin_C2"/>
    <property type="match status" value="1"/>
</dbReference>
<protein>
    <recommendedName>
        <fullName evidence="1">Pesticidal crystal protein Cry1Aa domain-containing protein</fullName>
    </recommendedName>
</protein>
<dbReference type="STRING" id="1265846.PROCOU_13328"/>
<evidence type="ECO:0000313" key="3">
    <source>
        <dbReference type="Proteomes" id="UP000295558"/>
    </source>
</evidence>
<proteinExistence type="predicted"/>
<dbReference type="EMBL" id="SNZK01000014">
    <property type="protein sequence ID" value="TDR51215.1"/>
    <property type="molecule type" value="Genomic_DNA"/>
</dbReference>
<accession>A0A4R6ZGG6</accession>
<evidence type="ECO:0000259" key="1">
    <source>
        <dbReference type="Pfam" id="PF18449"/>
    </source>
</evidence>
<gene>
    <name evidence="2" type="ORF">DFP96_11446</name>
</gene>
<dbReference type="AlphaFoldDB" id="A0A4R6ZGG6"/>
<evidence type="ECO:0000313" key="2">
    <source>
        <dbReference type="EMBL" id="TDR51215.1"/>
    </source>
</evidence>
<name>A0A4R6ZGG6_9LIST</name>
<reference evidence="2 3" key="1">
    <citation type="submission" date="2019-03" db="EMBL/GenBank/DDBJ databases">
        <title>Genomic Encyclopedia of Type Strains, Phase III (KMG-III): the genomes of soil and plant-associated and newly described type strains.</title>
        <authorList>
            <person name="Whitman W."/>
        </authorList>
    </citation>
    <scope>NUCLEOTIDE SEQUENCE [LARGE SCALE GENOMIC DNA]</scope>
    <source>
        <strain evidence="2 3">CECT 7972</strain>
    </source>
</reference>
<dbReference type="RefSeq" id="WP_036072623.1">
    <property type="nucleotide sequence ID" value="NZ_JAASUO010000015.1"/>
</dbReference>
<dbReference type="Proteomes" id="UP000295558">
    <property type="component" value="Unassembled WGS sequence"/>
</dbReference>
<feature type="domain" description="Pesticidal crystal protein Cry1Aa" evidence="1">
    <location>
        <begin position="82"/>
        <end position="131"/>
    </location>
</feature>
<organism evidence="2 3">
    <name type="scientific">Listeria rocourtiae</name>
    <dbReference type="NCBI Taxonomy" id="647910"/>
    <lineage>
        <taxon>Bacteria</taxon>
        <taxon>Bacillati</taxon>
        <taxon>Bacillota</taxon>
        <taxon>Bacilli</taxon>
        <taxon>Bacillales</taxon>
        <taxon>Listeriaceae</taxon>
        <taxon>Listeria</taxon>
    </lineage>
</organism>
<keyword evidence="3" id="KW-1185">Reference proteome</keyword>